<name>A0A2T7U8E3_9BURK</name>
<comment type="caution">
    <text evidence="1">The sequence shown here is derived from an EMBL/GenBank/DDBJ whole genome shotgun (WGS) entry which is preliminary data.</text>
</comment>
<dbReference type="Proteomes" id="UP000037507">
    <property type="component" value="Unassembled WGS sequence"/>
</dbReference>
<keyword evidence="2" id="KW-1185">Reference proteome</keyword>
<accession>A0A2T7U8E3</accession>
<reference evidence="1" key="1">
    <citation type="submission" date="2017-04" db="EMBL/GenBank/DDBJ databases">
        <title>Unexpected and diverse lifestyles within the genus Limnohabitans.</title>
        <authorList>
            <person name="Kasalicky V."/>
            <person name="Mehrshad M."/>
            <person name="Andrei S.-A."/>
            <person name="Salcher M."/>
            <person name="Kratochvilova H."/>
            <person name="Simek K."/>
            <person name="Ghai R."/>
        </authorList>
    </citation>
    <scope>NUCLEOTIDE SEQUENCE [LARGE SCALE GENOMIC DNA]</scope>
    <source>
        <strain evidence="1">II-D5</strain>
    </source>
</reference>
<dbReference type="SUPFAM" id="SSF46689">
    <property type="entry name" value="Homeodomain-like"/>
    <property type="match status" value="1"/>
</dbReference>
<protein>
    <submittedName>
        <fullName evidence="1">TetR family transcriptional regulator</fullName>
    </submittedName>
</protein>
<proteinExistence type="predicted"/>
<dbReference type="InterPro" id="IPR009057">
    <property type="entry name" value="Homeodomain-like_sf"/>
</dbReference>
<evidence type="ECO:0000313" key="1">
    <source>
        <dbReference type="EMBL" id="PVE40946.1"/>
    </source>
</evidence>
<organism evidence="1 2">
    <name type="scientific">Limnohabitans planktonicus II-D5</name>
    <dbReference type="NCBI Taxonomy" id="1293045"/>
    <lineage>
        <taxon>Bacteria</taxon>
        <taxon>Pseudomonadati</taxon>
        <taxon>Pseudomonadota</taxon>
        <taxon>Betaproteobacteria</taxon>
        <taxon>Burkholderiales</taxon>
        <taxon>Comamonadaceae</taxon>
        <taxon>Limnohabitans</taxon>
    </lineage>
</organism>
<gene>
    <name evidence="1" type="ORF">H663_019700</name>
</gene>
<sequence length="38" mass="4369">MNSVIDRRQDILQHASSLLRTRGFNAFSHRDLAERTGV</sequence>
<evidence type="ECO:0000313" key="2">
    <source>
        <dbReference type="Proteomes" id="UP000037507"/>
    </source>
</evidence>
<dbReference type="AlphaFoldDB" id="A0A2T7U8E3"/>
<dbReference type="Gene3D" id="1.10.357.10">
    <property type="entry name" value="Tetracycline Repressor, domain 2"/>
    <property type="match status" value="1"/>
</dbReference>
<dbReference type="OrthoDB" id="5293507at2"/>
<dbReference type="EMBL" id="LFYT02000048">
    <property type="protein sequence ID" value="PVE40946.1"/>
    <property type="molecule type" value="Genomic_DNA"/>
</dbReference>
<feature type="non-terminal residue" evidence="1">
    <location>
        <position position="38"/>
    </location>
</feature>